<feature type="transmembrane region" description="Helical" evidence="1">
    <location>
        <begin position="75"/>
        <end position="93"/>
    </location>
</feature>
<protein>
    <submittedName>
        <fullName evidence="2">Uncharacterized protein</fullName>
    </submittedName>
</protein>
<evidence type="ECO:0000313" key="3">
    <source>
        <dbReference type="Proteomes" id="UP000886602"/>
    </source>
</evidence>
<evidence type="ECO:0000256" key="1">
    <source>
        <dbReference type="SAM" id="Phobius"/>
    </source>
</evidence>
<reference evidence="2" key="1">
    <citation type="submission" date="2020-10" db="EMBL/GenBank/DDBJ databases">
        <title>Connecting structure to function with the recovery of over 1000 high-quality activated sludge metagenome-assembled genomes encoding full-length rRNA genes using long-read sequencing.</title>
        <authorList>
            <person name="Singleton C.M."/>
            <person name="Petriglieri F."/>
            <person name="Kristensen J.M."/>
            <person name="Kirkegaard R.H."/>
            <person name="Michaelsen T.Y."/>
            <person name="Andersen M.H."/>
            <person name="Karst S.M."/>
            <person name="Dueholm M.S."/>
            <person name="Nielsen P.H."/>
            <person name="Albertsen M."/>
        </authorList>
    </citation>
    <scope>NUCLEOTIDE SEQUENCE</scope>
    <source>
        <strain evidence="2">EsbW_18-Q3-R4-48_MAXAC.044</strain>
    </source>
</reference>
<accession>A0A9D7F4J4</accession>
<name>A0A9D7F4J4_9RHOO</name>
<keyword evidence="1" id="KW-0472">Membrane</keyword>
<feature type="transmembrane region" description="Helical" evidence="1">
    <location>
        <begin position="50"/>
        <end position="69"/>
    </location>
</feature>
<gene>
    <name evidence="2" type="ORF">IPJ48_01945</name>
</gene>
<dbReference type="AlphaFoldDB" id="A0A9D7F4J4"/>
<dbReference type="EMBL" id="JADJNC010000003">
    <property type="protein sequence ID" value="MBK7421944.1"/>
    <property type="molecule type" value="Genomic_DNA"/>
</dbReference>
<keyword evidence="1" id="KW-0812">Transmembrane</keyword>
<dbReference type="Proteomes" id="UP000886602">
    <property type="component" value="Unassembled WGS sequence"/>
</dbReference>
<organism evidence="2 3">
    <name type="scientific">Candidatus Propionivibrio dominans</name>
    <dbReference type="NCBI Taxonomy" id="2954373"/>
    <lineage>
        <taxon>Bacteria</taxon>
        <taxon>Pseudomonadati</taxon>
        <taxon>Pseudomonadota</taxon>
        <taxon>Betaproteobacteria</taxon>
        <taxon>Rhodocyclales</taxon>
        <taxon>Rhodocyclaceae</taxon>
        <taxon>Propionivibrio</taxon>
    </lineage>
</organism>
<proteinExistence type="predicted"/>
<evidence type="ECO:0000313" key="2">
    <source>
        <dbReference type="EMBL" id="MBK7421944.1"/>
    </source>
</evidence>
<comment type="caution">
    <text evidence="2">The sequence shown here is derived from an EMBL/GenBank/DDBJ whole genome shotgun (WGS) entry which is preliminary data.</text>
</comment>
<keyword evidence="1" id="KW-1133">Transmembrane helix</keyword>
<feature type="transmembrane region" description="Helical" evidence="1">
    <location>
        <begin position="20"/>
        <end position="43"/>
    </location>
</feature>
<sequence>MKIYTALIVLMLLGTVALQLWLGMSILVAIIITAPAIVIAWIPMKMDAKFFLYSVLLGLVSAVPILKYFFGISTLSAIAVSVLVIPVVAFNCVPSMSYSLNADVALKRLVQDLRTELVVGSQGILDVEGIWGYGWPKVVILFSSIEALEKAEANGFINQLASRITEMVKSDRAYGRNRNMFDSKEAVSGFTDRSMWDECVAKRSFP</sequence>